<dbReference type="PANTHER" id="PTHR23138:SF88">
    <property type="entry name" value="RAN-BINDING PROTEIN 3-LIKE"/>
    <property type="match status" value="1"/>
</dbReference>
<evidence type="ECO:0000313" key="3">
    <source>
        <dbReference type="Proteomes" id="UP000770717"/>
    </source>
</evidence>
<dbReference type="Proteomes" id="UP000770717">
    <property type="component" value="Unassembled WGS sequence"/>
</dbReference>
<dbReference type="GO" id="GO:0006611">
    <property type="term" value="P:protein export from nucleus"/>
    <property type="evidence" value="ECO:0007669"/>
    <property type="project" value="TreeGrafter"/>
</dbReference>
<dbReference type="PANTHER" id="PTHR23138">
    <property type="entry name" value="RAN BINDING PROTEIN"/>
    <property type="match status" value="1"/>
</dbReference>
<gene>
    <name evidence="2" type="ORF">GDO78_007950</name>
</gene>
<protein>
    <recommendedName>
        <fullName evidence="1">RanBD1 domain-containing protein</fullName>
    </recommendedName>
</protein>
<comment type="caution">
    <text evidence="2">The sequence shown here is derived from an EMBL/GenBank/DDBJ whole genome shotgun (WGS) entry which is preliminary data.</text>
</comment>
<dbReference type="CDD" id="cd13180">
    <property type="entry name" value="RanBD_RanBP3"/>
    <property type="match status" value="1"/>
</dbReference>
<dbReference type="Pfam" id="PF00638">
    <property type="entry name" value="Ran_BP1"/>
    <property type="match status" value="1"/>
</dbReference>
<dbReference type="SMART" id="SM00160">
    <property type="entry name" value="RanBD"/>
    <property type="match status" value="1"/>
</dbReference>
<reference evidence="2" key="1">
    <citation type="thesis" date="2020" institute="ProQuest LLC" country="789 East Eisenhower Parkway, Ann Arbor, MI, USA">
        <title>Comparative Genomics and Chromosome Evolution.</title>
        <authorList>
            <person name="Mudd A.B."/>
        </authorList>
    </citation>
    <scope>NUCLEOTIDE SEQUENCE</scope>
    <source>
        <strain evidence="2">HN-11 Male</strain>
        <tissue evidence="2">Kidney and liver</tissue>
    </source>
</reference>
<dbReference type="InterPro" id="IPR045255">
    <property type="entry name" value="RanBP1-like"/>
</dbReference>
<dbReference type="AlphaFoldDB" id="A0A8J6FKN4"/>
<proteinExistence type="predicted"/>
<feature type="domain" description="RanBD1" evidence="1">
    <location>
        <begin position="75"/>
        <end position="164"/>
    </location>
</feature>
<evidence type="ECO:0000259" key="1">
    <source>
        <dbReference type="PROSITE" id="PS50196"/>
    </source>
</evidence>
<dbReference type="SUPFAM" id="SSF50729">
    <property type="entry name" value="PH domain-like"/>
    <property type="match status" value="1"/>
</dbReference>
<dbReference type="InterPro" id="IPR000156">
    <property type="entry name" value="Ran_bind_dom"/>
</dbReference>
<sequence length="286" mass="33208">MRPSEQIFMTQKYNVDFVFGENMERRVMNPKRPTASQTSACKRELPSTRISCNRNWPYQRRRSHTSLIESAAAYASKPKIKYELNQVEVVTGEESERNVLQINCNLFVFNKEKESWTERGHGYLRLNDTATKCNGPLRSRIVMRNHGNLKLILNSKIFKEMKLERANRRCVRITATDLADYSIKIFLVQGSAKDTVRLYAAIHHRLIALRSQKEQEQEWRCPKSEATVESHIRLLNSDSEDEEDDEMLLYPSKISGMSTKMYVLSEKQTLQQTIADLYGLSLCFLA</sequence>
<evidence type="ECO:0000313" key="2">
    <source>
        <dbReference type="EMBL" id="KAG9488414.1"/>
    </source>
</evidence>
<dbReference type="PROSITE" id="PS50196">
    <property type="entry name" value="RANBD1"/>
    <property type="match status" value="1"/>
</dbReference>
<dbReference type="InterPro" id="IPR011993">
    <property type="entry name" value="PH-like_dom_sf"/>
</dbReference>
<accession>A0A8J6FKN4</accession>
<dbReference type="EMBL" id="WNTK01000003">
    <property type="protein sequence ID" value="KAG9488414.1"/>
    <property type="molecule type" value="Genomic_DNA"/>
</dbReference>
<dbReference type="OrthoDB" id="185618at2759"/>
<name>A0A8J6FKN4_ELECQ</name>
<organism evidence="2 3">
    <name type="scientific">Eleutherodactylus coqui</name>
    <name type="common">Puerto Rican coqui</name>
    <dbReference type="NCBI Taxonomy" id="57060"/>
    <lineage>
        <taxon>Eukaryota</taxon>
        <taxon>Metazoa</taxon>
        <taxon>Chordata</taxon>
        <taxon>Craniata</taxon>
        <taxon>Vertebrata</taxon>
        <taxon>Euteleostomi</taxon>
        <taxon>Amphibia</taxon>
        <taxon>Batrachia</taxon>
        <taxon>Anura</taxon>
        <taxon>Neobatrachia</taxon>
        <taxon>Hyloidea</taxon>
        <taxon>Eleutherodactylidae</taxon>
        <taxon>Eleutherodactylinae</taxon>
        <taxon>Eleutherodactylus</taxon>
        <taxon>Eleutherodactylus</taxon>
    </lineage>
</organism>
<keyword evidence="3" id="KW-1185">Reference proteome</keyword>
<dbReference type="Gene3D" id="2.30.29.30">
    <property type="entry name" value="Pleckstrin-homology domain (PH domain)/Phosphotyrosine-binding domain (PTB)"/>
    <property type="match status" value="1"/>
</dbReference>